<evidence type="ECO:0000313" key="14">
    <source>
        <dbReference type="EMBL" id="RJR26892.1"/>
    </source>
</evidence>
<dbReference type="Pfam" id="PF00009">
    <property type="entry name" value="GTP_EFTU"/>
    <property type="match status" value="1"/>
</dbReference>
<dbReference type="InterPro" id="IPR000795">
    <property type="entry name" value="T_Tr_GTP-bd_dom"/>
</dbReference>
<evidence type="ECO:0000256" key="10">
    <source>
        <dbReference type="ARBA" id="ARBA00061052"/>
    </source>
</evidence>
<dbReference type="PROSITE" id="PS00301">
    <property type="entry name" value="G_TR_1"/>
    <property type="match status" value="1"/>
</dbReference>
<comment type="caution">
    <text evidence="14">The sequence shown here is derived from an EMBL/GenBank/DDBJ whole genome shotgun (WGS) entry which is preliminary data.</text>
</comment>
<keyword evidence="4 12" id="KW-0378">Hydrolase</keyword>
<dbReference type="EMBL" id="QZJF01000017">
    <property type="protein sequence ID" value="RJR26892.1"/>
    <property type="molecule type" value="Genomic_DNA"/>
</dbReference>
<evidence type="ECO:0000256" key="5">
    <source>
        <dbReference type="ARBA" id="ARBA00022917"/>
    </source>
</evidence>
<feature type="binding site" evidence="12">
    <location>
        <begin position="132"/>
        <end position="135"/>
    </location>
    <ligand>
        <name>GTP</name>
        <dbReference type="ChEBI" id="CHEBI:37565"/>
    </ligand>
</feature>
<evidence type="ECO:0000259" key="13">
    <source>
        <dbReference type="PROSITE" id="PS51722"/>
    </source>
</evidence>
<organism evidence="14 15">
    <name type="scientific">candidate division WWE3 bacterium</name>
    <dbReference type="NCBI Taxonomy" id="2053526"/>
    <lineage>
        <taxon>Bacteria</taxon>
        <taxon>Katanobacteria</taxon>
    </lineage>
</organism>
<dbReference type="PRINTS" id="PR00315">
    <property type="entry name" value="ELONGATNFCT"/>
</dbReference>
<dbReference type="InterPro" id="IPR013842">
    <property type="entry name" value="LepA_CTD"/>
</dbReference>
<dbReference type="FunFam" id="3.30.70.870:FF:000004">
    <property type="entry name" value="Translation factor GUF1, mitochondrial"/>
    <property type="match status" value="1"/>
</dbReference>
<feature type="domain" description="Tr-type G" evidence="13">
    <location>
        <begin position="4"/>
        <end position="185"/>
    </location>
</feature>
<feature type="binding site" evidence="12">
    <location>
        <begin position="16"/>
        <end position="21"/>
    </location>
    <ligand>
        <name>GTP</name>
        <dbReference type="ChEBI" id="CHEBI:37565"/>
    </ligand>
</feature>
<dbReference type="FunFam" id="3.30.70.240:FF:000007">
    <property type="entry name" value="Translation factor GUF1, mitochondrial"/>
    <property type="match status" value="1"/>
</dbReference>
<evidence type="ECO:0000256" key="3">
    <source>
        <dbReference type="ARBA" id="ARBA00022741"/>
    </source>
</evidence>
<dbReference type="PANTHER" id="PTHR43512:SF4">
    <property type="entry name" value="TRANSLATION FACTOR GUF1 HOMOLOG, CHLOROPLASTIC"/>
    <property type="match status" value="1"/>
</dbReference>
<protein>
    <recommendedName>
        <fullName evidence="11 12">Elongation factor 4</fullName>
        <shortName evidence="12">EF-4</shortName>
        <ecNumber evidence="11 12">3.6.5.n1</ecNumber>
    </recommendedName>
    <alternativeName>
        <fullName evidence="12">Ribosomal back-translocase LepA</fullName>
    </alternativeName>
</protein>
<comment type="function">
    <text evidence="9 12">Required for accurate and efficient protein synthesis under certain stress conditions. May act as a fidelity factor of the translation reaction, by catalyzing a one-codon backward translocation of tRNAs on improperly translocated ribosomes. Back-translocation proceeds from a post-translocation (POST) complex to a pre-translocation (PRE) complex, thus giving elongation factor G a second chance to translocate the tRNAs correctly. Binds to ribosomes in a GTP-dependent manner.</text>
</comment>
<evidence type="ECO:0000256" key="8">
    <source>
        <dbReference type="ARBA" id="ARBA00050293"/>
    </source>
</evidence>
<evidence type="ECO:0000256" key="11">
    <source>
        <dbReference type="ARBA" id="ARBA00066744"/>
    </source>
</evidence>
<dbReference type="GO" id="GO:0043022">
    <property type="term" value="F:ribosome binding"/>
    <property type="evidence" value="ECO:0007669"/>
    <property type="project" value="UniProtKB-UniRule"/>
</dbReference>
<dbReference type="SMART" id="SM00838">
    <property type="entry name" value="EFG_C"/>
    <property type="match status" value="1"/>
</dbReference>
<sequence length="600" mass="67332">MKQENIRNFCIIAHVDHGKSTLADRFLEITRTIDKRKMVSQTLDSMDLEREKGITIKLKAVRMAYSLNNEDYQLNLIDTPGHVDFSYEVSRSLAACEGAILVVDVTQGIQAQTVSNVYKALEANLAIIPVLNKIDIDPQASEGLSKELVQTFGFNENDILRVSAKTGEGVEELLKQTILRIPSPKGSDKATLRALVFDSFYHEYLGVVAVIKIEEGKLESALIHKREKIKFLATKAESIPEEIGFFIPARKATETLNTGEVGYVATGLKDIHAVRVGDTIAPEKSNVVPLPGYKEVKPFVFISIYPIENDKFTQLREALEKLSLSDAALAYEPENNSALGFGFRCGFLGLLHGEIVQERLEREYGLELISTTPTVEYKVVLTGGETLYIRDPSTMPERSRIQTLEEPWIKLNIVSPSEYVGNILNLCNDRRGVLIKMDYPSEKKVVFEYELPLAELVYNFFDDLKSTSAGYASLDYEFSSYKPVNAVKMDILVHNQIVEPLSHIVLSSKAEDVGRNLLKKLKEIIPRQQFKVSLQAAVGGKIIAREDIPALRKNVLAKMSGGHRERKDKLLEEQKKGKARLKKFGKVEIPQEAFRQILQS</sequence>
<name>A0A3A4ZCK5_UNCKA</name>
<dbReference type="FunFam" id="3.40.50.300:FF:000078">
    <property type="entry name" value="Elongation factor 4"/>
    <property type="match status" value="1"/>
</dbReference>
<dbReference type="AlphaFoldDB" id="A0A3A4ZCK5"/>
<dbReference type="SUPFAM" id="SSF54980">
    <property type="entry name" value="EF-G C-terminal domain-like"/>
    <property type="match status" value="2"/>
</dbReference>
<dbReference type="SUPFAM" id="SSF50447">
    <property type="entry name" value="Translation proteins"/>
    <property type="match status" value="1"/>
</dbReference>
<dbReference type="InterPro" id="IPR005225">
    <property type="entry name" value="Small_GTP-bd"/>
</dbReference>
<dbReference type="InterPro" id="IPR038363">
    <property type="entry name" value="LepA_C_sf"/>
</dbReference>
<keyword evidence="7 12" id="KW-0472">Membrane</keyword>
<reference evidence="14 15" key="1">
    <citation type="journal article" date="2017" name="ISME J.">
        <title>Energy and carbon metabolisms in a deep terrestrial subsurface fluid microbial community.</title>
        <authorList>
            <person name="Momper L."/>
            <person name="Jungbluth S.P."/>
            <person name="Lee M.D."/>
            <person name="Amend J.P."/>
        </authorList>
    </citation>
    <scope>NUCLEOTIDE SEQUENCE [LARGE SCALE GENOMIC DNA]</scope>
    <source>
        <strain evidence="14">SURF_46</strain>
    </source>
</reference>
<comment type="similarity">
    <text evidence="1 12">Belongs to the TRAFAC class translation factor GTPase superfamily. Classic translation factor GTPase family. LepA subfamily.</text>
</comment>
<dbReference type="SUPFAM" id="SSF52540">
    <property type="entry name" value="P-loop containing nucleoside triphosphate hydrolases"/>
    <property type="match status" value="1"/>
</dbReference>
<comment type="similarity">
    <text evidence="10">Belongs to the GTP-binding elongation factor family. LepA subfamily.</text>
</comment>
<dbReference type="GO" id="GO:0003746">
    <property type="term" value="F:translation elongation factor activity"/>
    <property type="evidence" value="ECO:0007669"/>
    <property type="project" value="UniProtKB-UniRule"/>
</dbReference>
<proteinExistence type="inferred from homology"/>
<dbReference type="GO" id="GO:0005886">
    <property type="term" value="C:plasma membrane"/>
    <property type="evidence" value="ECO:0007669"/>
    <property type="project" value="UniProtKB-SubCell"/>
</dbReference>
<keyword evidence="3 12" id="KW-0547">Nucleotide-binding</keyword>
<dbReference type="HAMAP" id="MF_00071">
    <property type="entry name" value="LepA"/>
    <property type="match status" value="1"/>
</dbReference>
<dbReference type="PANTHER" id="PTHR43512">
    <property type="entry name" value="TRANSLATION FACTOR GUF1-RELATED"/>
    <property type="match status" value="1"/>
</dbReference>
<dbReference type="InterPro" id="IPR035654">
    <property type="entry name" value="LepA_IV"/>
</dbReference>
<evidence type="ECO:0000256" key="6">
    <source>
        <dbReference type="ARBA" id="ARBA00023134"/>
    </source>
</evidence>
<accession>A0A3A4ZCK5</accession>
<evidence type="ECO:0000256" key="1">
    <source>
        <dbReference type="ARBA" id="ARBA00005454"/>
    </source>
</evidence>
<evidence type="ECO:0000313" key="15">
    <source>
        <dbReference type="Proteomes" id="UP000265540"/>
    </source>
</evidence>
<evidence type="ECO:0000256" key="9">
    <source>
        <dbReference type="ARBA" id="ARBA00057626"/>
    </source>
</evidence>
<dbReference type="CDD" id="cd01890">
    <property type="entry name" value="LepA"/>
    <property type="match status" value="1"/>
</dbReference>
<dbReference type="InterPro" id="IPR035647">
    <property type="entry name" value="EFG_III/V"/>
</dbReference>
<keyword evidence="14" id="KW-0251">Elongation factor</keyword>
<dbReference type="Gene3D" id="3.30.70.240">
    <property type="match status" value="1"/>
</dbReference>
<dbReference type="Proteomes" id="UP000265540">
    <property type="component" value="Unassembled WGS sequence"/>
</dbReference>
<comment type="catalytic activity">
    <reaction evidence="8 12">
        <text>GTP + H2O = GDP + phosphate + H(+)</text>
        <dbReference type="Rhea" id="RHEA:19669"/>
        <dbReference type="ChEBI" id="CHEBI:15377"/>
        <dbReference type="ChEBI" id="CHEBI:15378"/>
        <dbReference type="ChEBI" id="CHEBI:37565"/>
        <dbReference type="ChEBI" id="CHEBI:43474"/>
        <dbReference type="ChEBI" id="CHEBI:58189"/>
        <dbReference type="EC" id="3.6.5.n1"/>
    </reaction>
</comment>
<dbReference type="CDD" id="cd16260">
    <property type="entry name" value="EF4_III"/>
    <property type="match status" value="1"/>
</dbReference>
<dbReference type="NCBIfam" id="TIGR00231">
    <property type="entry name" value="small_GTP"/>
    <property type="match status" value="1"/>
</dbReference>
<dbReference type="CDD" id="cd03709">
    <property type="entry name" value="lepA_C"/>
    <property type="match status" value="1"/>
</dbReference>
<dbReference type="InterPro" id="IPR000640">
    <property type="entry name" value="EFG_V-like"/>
</dbReference>
<dbReference type="FunFam" id="3.30.70.2570:FF:000001">
    <property type="entry name" value="Translation factor GUF1, mitochondrial"/>
    <property type="match status" value="1"/>
</dbReference>
<dbReference type="InterPro" id="IPR006297">
    <property type="entry name" value="EF-4"/>
</dbReference>
<dbReference type="Gene3D" id="3.30.70.870">
    <property type="entry name" value="Elongation Factor G (Translational Gtpase), domain 3"/>
    <property type="match status" value="1"/>
</dbReference>
<evidence type="ECO:0000256" key="4">
    <source>
        <dbReference type="ARBA" id="ARBA00022801"/>
    </source>
</evidence>
<dbReference type="InterPro" id="IPR027417">
    <property type="entry name" value="P-loop_NTPase"/>
</dbReference>
<dbReference type="Pfam" id="PF00679">
    <property type="entry name" value="EFG_C"/>
    <property type="match status" value="1"/>
</dbReference>
<keyword evidence="6 12" id="KW-0342">GTP-binding</keyword>
<dbReference type="InterPro" id="IPR009000">
    <property type="entry name" value="Transl_B-barrel_sf"/>
</dbReference>
<evidence type="ECO:0000256" key="7">
    <source>
        <dbReference type="ARBA" id="ARBA00023136"/>
    </source>
</evidence>
<dbReference type="NCBIfam" id="TIGR01393">
    <property type="entry name" value="lepA"/>
    <property type="match status" value="1"/>
</dbReference>
<dbReference type="GO" id="GO:0005525">
    <property type="term" value="F:GTP binding"/>
    <property type="evidence" value="ECO:0007669"/>
    <property type="project" value="UniProtKB-UniRule"/>
</dbReference>
<dbReference type="InterPro" id="IPR031157">
    <property type="entry name" value="G_TR_CS"/>
</dbReference>
<keyword evidence="5 12" id="KW-0648">Protein biosynthesis</keyword>
<evidence type="ECO:0000256" key="2">
    <source>
        <dbReference type="ARBA" id="ARBA00022475"/>
    </source>
</evidence>
<evidence type="ECO:0000256" key="12">
    <source>
        <dbReference type="HAMAP-Rule" id="MF_00071"/>
    </source>
</evidence>
<dbReference type="GO" id="GO:0003924">
    <property type="term" value="F:GTPase activity"/>
    <property type="evidence" value="ECO:0007669"/>
    <property type="project" value="UniProtKB-UniRule"/>
</dbReference>
<dbReference type="EC" id="3.6.5.n1" evidence="11 12"/>
<dbReference type="Gene3D" id="3.40.50.300">
    <property type="entry name" value="P-loop containing nucleotide triphosphate hydrolases"/>
    <property type="match status" value="1"/>
</dbReference>
<keyword evidence="2 12" id="KW-1003">Cell membrane</keyword>
<dbReference type="Pfam" id="PF06421">
    <property type="entry name" value="LepA_C"/>
    <property type="match status" value="1"/>
</dbReference>
<gene>
    <name evidence="12" type="primary">lepA</name>
    <name evidence="14" type="ORF">C4561_03900</name>
</gene>
<dbReference type="Gene3D" id="2.40.30.10">
    <property type="entry name" value="Translation factors"/>
    <property type="match status" value="1"/>
</dbReference>
<dbReference type="PROSITE" id="PS51722">
    <property type="entry name" value="G_TR_2"/>
    <property type="match status" value="1"/>
</dbReference>
<dbReference type="Gene3D" id="3.30.70.2570">
    <property type="entry name" value="Elongation factor 4, C-terminal domain"/>
    <property type="match status" value="1"/>
</dbReference>
<comment type="subcellular location">
    <subcellularLocation>
        <location evidence="12">Cell membrane</location>
        <topology evidence="12">Peripheral membrane protein</topology>
        <orientation evidence="12">Cytoplasmic side</orientation>
    </subcellularLocation>
</comment>
<dbReference type="GO" id="GO:0045727">
    <property type="term" value="P:positive regulation of translation"/>
    <property type="evidence" value="ECO:0007669"/>
    <property type="project" value="UniProtKB-UniRule"/>
</dbReference>